<keyword evidence="3" id="KW-1185">Reference proteome</keyword>
<sequence length="105" mass="11509">MPLLSSPNADVSVSHANRRPRTSAPLSPLDLSKSKLASQPSQPALPPSPTDSCASSSPVVRPPFRDPYSNPWTRIWLLLEVSLGLSMMQEWEKGFFGELSSTFQL</sequence>
<reference evidence="2 3" key="1">
    <citation type="journal article" date="2016" name="Mol. Biol. Evol.">
        <title>Comparative Genomics of Early-Diverging Mushroom-Forming Fungi Provides Insights into the Origins of Lignocellulose Decay Capabilities.</title>
        <authorList>
            <person name="Nagy L.G."/>
            <person name="Riley R."/>
            <person name="Tritt A."/>
            <person name="Adam C."/>
            <person name="Daum C."/>
            <person name="Floudas D."/>
            <person name="Sun H."/>
            <person name="Yadav J.S."/>
            <person name="Pangilinan J."/>
            <person name="Larsson K.H."/>
            <person name="Matsuura K."/>
            <person name="Barry K."/>
            <person name="Labutti K."/>
            <person name="Kuo R."/>
            <person name="Ohm R.A."/>
            <person name="Bhattacharya S.S."/>
            <person name="Shirouzu T."/>
            <person name="Yoshinaga Y."/>
            <person name="Martin F.M."/>
            <person name="Grigoriev I.V."/>
            <person name="Hibbett D.S."/>
        </authorList>
    </citation>
    <scope>NUCLEOTIDE SEQUENCE [LARGE SCALE GENOMIC DNA]</scope>
    <source>
        <strain evidence="2 3">TUFC12733</strain>
    </source>
</reference>
<protein>
    <submittedName>
        <fullName evidence="2">Uncharacterized protein</fullName>
    </submittedName>
</protein>
<dbReference type="AlphaFoldDB" id="A0A167J0S0"/>
<dbReference type="Proteomes" id="UP000076738">
    <property type="component" value="Unassembled WGS sequence"/>
</dbReference>
<dbReference type="EMBL" id="KV417304">
    <property type="protein sequence ID" value="KZO93131.1"/>
    <property type="molecule type" value="Genomic_DNA"/>
</dbReference>
<gene>
    <name evidence="2" type="ORF">CALVIDRAFT_268582</name>
</gene>
<evidence type="ECO:0000256" key="1">
    <source>
        <dbReference type="SAM" id="MobiDB-lite"/>
    </source>
</evidence>
<accession>A0A167J0S0</accession>
<name>A0A167J0S0_CALVF</name>
<feature type="region of interest" description="Disordered" evidence="1">
    <location>
        <begin position="1"/>
        <end position="60"/>
    </location>
</feature>
<evidence type="ECO:0000313" key="2">
    <source>
        <dbReference type="EMBL" id="KZO93131.1"/>
    </source>
</evidence>
<feature type="compositionally biased region" description="Polar residues" evidence="1">
    <location>
        <begin position="1"/>
        <end position="15"/>
    </location>
</feature>
<evidence type="ECO:0000313" key="3">
    <source>
        <dbReference type="Proteomes" id="UP000076738"/>
    </source>
</evidence>
<feature type="compositionally biased region" description="Low complexity" evidence="1">
    <location>
        <begin position="23"/>
        <end position="42"/>
    </location>
</feature>
<proteinExistence type="predicted"/>
<organism evidence="2 3">
    <name type="scientific">Calocera viscosa (strain TUFC12733)</name>
    <dbReference type="NCBI Taxonomy" id="1330018"/>
    <lineage>
        <taxon>Eukaryota</taxon>
        <taxon>Fungi</taxon>
        <taxon>Dikarya</taxon>
        <taxon>Basidiomycota</taxon>
        <taxon>Agaricomycotina</taxon>
        <taxon>Dacrymycetes</taxon>
        <taxon>Dacrymycetales</taxon>
        <taxon>Dacrymycetaceae</taxon>
        <taxon>Calocera</taxon>
    </lineage>
</organism>